<dbReference type="PROSITE" id="PS52016">
    <property type="entry name" value="TONB_DEPENDENT_REC_3"/>
    <property type="match status" value="1"/>
</dbReference>
<dbReference type="RefSeq" id="WP_280318821.1">
    <property type="nucleotide sequence ID" value="NZ_CP118605.1"/>
</dbReference>
<dbReference type="Gene3D" id="2.170.130.10">
    <property type="entry name" value="TonB-dependent receptor, plug domain"/>
    <property type="match status" value="1"/>
</dbReference>
<dbReference type="InterPro" id="IPR000531">
    <property type="entry name" value="Beta-barrel_TonB"/>
</dbReference>
<dbReference type="InterPro" id="IPR012910">
    <property type="entry name" value="Plug_dom"/>
</dbReference>
<dbReference type="NCBIfam" id="TIGR01782">
    <property type="entry name" value="TonB-Xanth-Caul"/>
    <property type="match status" value="1"/>
</dbReference>
<dbReference type="PANTHER" id="PTHR40980">
    <property type="entry name" value="PLUG DOMAIN-CONTAINING PROTEIN"/>
    <property type="match status" value="1"/>
</dbReference>
<keyword evidence="6 8" id="KW-0472">Membrane</keyword>
<evidence type="ECO:0000256" key="2">
    <source>
        <dbReference type="ARBA" id="ARBA00022448"/>
    </source>
</evidence>
<evidence type="ECO:0000313" key="14">
    <source>
        <dbReference type="Proteomes" id="UP001236500"/>
    </source>
</evidence>
<protein>
    <submittedName>
        <fullName evidence="13">TonB-dependent receptor</fullName>
    </submittedName>
</protein>
<dbReference type="InterPro" id="IPR037066">
    <property type="entry name" value="Plug_dom_sf"/>
</dbReference>
<keyword evidence="2 8" id="KW-0813">Transport</keyword>
<dbReference type="EMBL" id="CP118605">
    <property type="protein sequence ID" value="WGL15752.1"/>
    <property type="molecule type" value="Genomic_DNA"/>
</dbReference>
<evidence type="ECO:0000259" key="12">
    <source>
        <dbReference type="Pfam" id="PF07715"/>
    </source>
</evidence>
<evidence type="ECO:0000256" key="7">
    <source>
        <dbReference type="ARBA" id="ARBA00023237"/>
    </source>
</evidence>
<evidence type="ECO:0000256" key="8">
    <source>
        <dbReference type="PROSITE-ProRule" id="PRU01360"/>
    </source>
</evidence>
<reference evidence="13 14" key="1">
    <citation type="submission" date="2023-02" db="EMBL/GenBank/DDBJ databases">
        <title>Description and genomic characterization of Microbulbifer bruguierae sp. nov., isolated from the sediment of mangrove plant Bruguiera sexangula.</title>
        <authorList>
            <person name="Long M."/>
        </authorList>
    </citation>
    <scope>NUCLEOTIDE SEQUENCE [LARGE SCALE GENOMIC DNA]</scope>
    <source>
        <strain evidence="13 14">H12</strain>
    </source>
</reference>
<evidence type="ECO:0000259" key="11">
    <source>
        <dbReference type="Pfam" id="PF00593"/>
    </source>
</evidence>
<comment type="similarity">
    <text evidence="8 9">Belongs to the TonB-dependent receptor family.</text>
</comment>
<evidence type="ECO:0000256" key="1">
    <source>
        <dbReference type="ARBA" id="ARBA00004571"/>
    </source>
</evidence>
<dbReference type="Pfam" id="PF00593">
    <property type="entry name" value="TonB_dep_Rec_b-barrel"/>
    <property type="match status" value="1"/>
</dbReference>
<dbReference type="Pfam" id="PF07715">
    <property type="entry name" value="Plug"/>
    <property type="match status" value="1"/>
</dbReference>
<keyword evidence="13" id="KW-0675">Receptor</keyword>
<feature type="signal peptide" evidence="10">
    <location>
        <begin position="1"/>
        <end position="22"/>
    </location>
</feature>
<dbReference type="PANTHER" id="PTHR40980:SF3">
    <property type="entry name" value="TONB-DEPENDENT RECEPTOR-LIKE BETA-BARREL DOMAIN-CONTAINING PROTEIN"/>
    <property type="match status" value="1"/>
</dbReference>
<sequence>MKTFELKPLTLAMAIIAVPAFAQEANTSGDASLEEITVTGSYAGSLAKALDTKRDATGMVDSILAEDIADFPDQNLAESLQRIPGVAIDRDDGEGRTITVRGLGSTYTRVQVNGMQAQSLAAGSGGVRTDRSFDFNVFASELFNRLDVYKTTSADLQEGSLGATVALQTARPLDYDNFTLVTNVQEGYNSQSGEFAPRASGLFSVSNEDKTLGFLLSAAFSQKNNSVEGAETVRWETWGGSRGNGVFNCSACETDEERAAVAAAWHPRIPRIADKTNEQDRLGLTSSFQWQPADSTLVTVDALYSNVDVTRNEPYLGAISLARLDTGASTGSSEMDIIDYMIDGNGTMTSGTVTGTDVRSENFQANWGSEYQQYSIALEHDFSDRLRMSALVGATESVMDNREVTVVYEHYSDGDSRQNIEYADSSDQFRWNYNGPNSLDLSYGFDLSDPANWELSEYRDRLYDASSETSHANVDVEFDLNDAFTLKAGANSNSYGYDIVGLRADKGFGSADSADGVVDGNACGISAAVSANDGKAIKSGGETYFQADFGISETLFDSGCWSYAVRAGDTRNVDEDTYGYFVQVDMDTDVFGGRRLRGNLGVRKAYTELASTGVTAYTDENDVDHVVDVTVKHKYDDTLPSLNLALNVAEDVILRASAAKVMSRPNLTDLNPGGSVSIFGEPKVSYGNPFIEPFRAKAYDLSAEWYFAESALVSLALFQKDIESFPTSDTVDMSWSQTGLPDSMLGAQVDQLKDAIFEVSRRVNGGGATVQGWELQYQQPLTFLPGPEWVQNFGVQSNYTFVDAETDSGSKMTGVSETSYNLTVYWENDDFQARISNAYRGEYLTNLSREEYVGASSFIDFSASYNVSENLKVSFEALNLGDEPKYRYLGEDVKRLYDEHFTGAQYFVGAQYKF</sequence>
<keyword evidence="3 8" id="KW-1134">Transmembrane beta strand</keyword>
<evidence type="ECO:0000256" key="5">
    <source>
        <dbReference type="ARBA" id="ARBA00023077"/>
    </source>
</evidence>
<feature type="domain" description="TonB-dependent receptor-like beta-barrel" evidence="11">
    <location>
        <begin position="412"/>
        <end position="880"/>
    </location>
</feature>
<gene>
    <name evidence="13" type="ORF">PVT68_13350</name>
</gene>
<proteinExistence type="inferred from homology"/>
<accession>A0ABY8NDC4</accession>
<evidence type="ECO:0000256" key="9">
    <source>
        <dbReference type="RuleBase" id="RU003357"/>
    </source>
</evidence>
<dbReference type="SUPFAM" id="SSF56935">
    <property type="entry name" value="Porins"/>
    <property type="match status" value="1"/>
</dbReference>
<dbReference type="InterPro" id="IPR039426">
    <property type="entry name" value="TonB-dep_rcpt-like"/>
</dbReference>
<evidence type="ECO:0000256" key="3">
    <source>
        <dbReference type="ARBA" id="ARBA00022452"/>
    </source>
</evidence>
<keyword evidence="10" id="KW-0732">Signal</keyword>
<dbReference type="CDD" id="cd01347">
    <property type="entry name" value="ligand_gated_channel"/>
    <property type="match status" value="1"/>
</dbReference>
<comment type="subcellular location">
    <subcellularLocation>
        <location evidence="1 8">Cell outer membrane</location>
        <topology evidence="1 8">Multi-pass membrane protein</topology>
    </subcellularLocation>
</comment>
<dbReference type="InterPro" id="IPR036942">
    <property type="entry name" value="Beta-barrel_TonB_sf"/>
</dbReference>
<organism evidence="13 14">
    <name type="scientific">Microbulbifer bruguierae</name>
    <dbReference type="NCBI Taxonomy" id="3029061"/>
    <lineage>
        <taxon>Bacteria</taxon>
        <taxon>Pseudomonadati</taxon>
        <taxon>Pseudomonadota</taxon>
        <taxon>Gammaproteobacteria</taxon>
        <taxon>Cellvibrionales</taxon>
        <taxon>Microbulbiferaceae</taxon>
        <taxon>Microbulbifer</taxon>
    </lineage>
</organism>
<feature type="chain" id="PRO_5045584099" evidence="10">
    <location>
        <begin position="23"/>
        <end position="914"/>
    </location>
</feature>
<keyword evidence="14" id="KW-1185">Reference proteome</keyword>
<evidence type="ECO:0000256" key="10">
    <source>
        <dbReference type="SAM" id="SignalP"/>
    </source>
</evidence>
<dbReference type="InterPro" id="IPR010104">
    <property type="entry name" value="TonB_rcpt_bac"/>
</dbReference>
<dbReference type="Proteomes" id="UP001236500">
    <property type="component" value="Chromosome"/>
</dbReference>
<evidence type="ECO:0000256" key="4">
    <source>
        <dbReference type="ARBA" id="ARBA00022692"/>
    </source>
</evidence>
<dbReference type="Gene3D" id="2.40.170.20">
    <property type="entry name" value="TonB-dependent receptor, beta-barrel domain"/>
    <property type="match status" value="2"/>
</dbReference>
<feature type="domain" description="TonB-dependent receptor plug" evidence="12">
    <location>
        <begin position="53"/>
        <end position="163"/>
    </location>
</feature>
<keyword evidence="4 8" id="KW-0812">Transmembrane</keyword>
<evidence type="ECO:0000313" key="13">
    <source>
        <dbReference type="EMBL" id="WGL15752.1"/>
    </source>
</evidence>
<keyword evidence="5 9" id="KW-0798">TonB box</keyword>
<keyword evidence="7 8" id="KW-0998">Cell outer membrane</keyword>
<name>A0ABY8NDC4_9GAMM</name>
<evidence type="ECO:0000256" key="6">
    <source>
        <dbReference type="ARBA" id="ARBA00023136"/>
    </source>
</evidence>